<protein>
    <submittedName>
        <fullName evidence="2">Uncharacterized protein</fullName>
    </submittedName>
</protein>
<dbReference type="Proteomes" id="UP000708148">
    <property type="component" value="Unassembled WGS sequence"/>
</dbReference>
<accession>A0A8S1IY17</accession>
<keyword evidence="1" id="KW-1133">Transmembrane helix</keyword>
<evidence type="ECO:0000313" key="2">
    <source>
        <dbReference type="EMBL" id="CAD7699625.1"/>
    </source>
</evidence>
<comment type="caution">
    <text evidence="2">The sequence shown here is derived from an EMBL/GenBank/DDBJ whole genome shotgun (WGS) entry which is preliminary data.</text>
</comment>
<reference evidence="2" key="1">
    <citation type="submission" date="2020-12" db="EMBL/GenBank/DDBJ databases">
        <authorList>
            <person name="Iha C."/>
        </authorList>
    </citation>
    <scope>NUCLEOTIDE SEQUENCE</scope>
</reference>
<name>A0A8S1IY17_9CHLO</name>
<proteinExistence type="predicted"/>
<gene>
    <name evidence="2" type="ORF">OSTQU699_LOCUS4984</name>
</gene>
<feature type="transmembrane region" description="Helical" evidence="1">
    <location>
        <begin position="354"/>
        <end position="373"/>
    </location>
</feature>
<dbReference type="PANTHER" id="PTHR48146">
    <property type="entry name" value="K-STIMULATED PYROPHOSPHATE-ENERGIZED SODIUM PUMP PROTEIN"/>
    <property type="match status" value="1"/>
</dbReference>
<organism evidence="2 3">
    <name type="scientific">Ostreobium quekettii</name>
    <dbReference type="NCBI Taxonomy" id="121088"/>
    <lineage>
        <taxon>Eukaryota</taxon>
        <taxon>Viridiplantae</taxon>
        <taxon>Chlorophyta</taxon>
        <taxon>core chlorophytes</taxon>
        <taxon>Ulvophyceae</taxon>
        <taxon>TCBD clade</taxon>
        <taxon>Bryopsidales</taxon>
        <taxon>Ostreobineae</taxon>
        <taxon>Ostreobiaceae</taxon>
        <taxon>Ostreobium</taxon>
    </lineage>
</organism>
<dbReference type="EMBL" id="CAJHUC010001077">
    <property type="protein sequence ID" value="CAD7699625.1"/>
    <property type="molecule type" value="Genomic_DNA"/>
</dbReference>
<keyword evidence="1" id="KW-0812">Transmembrane</keyword>
<dbReference type="OrthoDB" id="19610at2759"/>
<evidence type="ECO:0000256" key="1">
    <source>
        <dbReference type="SAM" id="Phobius"/>
    </source>
</evidence>
<keyword evidence="3" id="KW-1185">Reference proteome</keyword>
<evidence type="ECO:0000313" key="3">
    <source>
        <dbReference type="Proteomes" id="UP000708148"/>
    </source>
</evidence>
<keyword evidence="1" id="KW-0472">Membrane</keyword>
<dbReference type="PANTHER" id="PTHR48146:SF2">
    <property type="entry name" value="K-STIMULATED PYROPHOSPHATE-ENERGIZED SODIUM PUMP PROTEIN"/>
    <property type="match status" value="1"/>
</dbReference>
<sequence length="383" mass="43026">MAATLFDTKPGGVLQGRSGAPAASPTLEDRLCGEVLRKLRLACESVPEDRETICEEVFSDITGALDSFAREVLGSTGRLSFYEILADYYLTHWSAADQLLAICRRIWGQPFVAAIYTLLLHQWLLESRDAGGAEQRQKHLNVLVSGARQLFWIDVHASTLRFRPLYHYTFQRLKLRQDSIILDLLPATARTALVTLIACFMPYYVEAQDMPEAVGHFPSPDPTLHSDQRSSRDGDFLFSQITDTLRAIGGEPGLLRYIKSLAGLKSCRQLKSIRTVTQLRLQAELYSLSSPGGPRYTSRPVRHAALHTLDSLFPSGRTSRHVVALLFRLLHPLEWPASVAAATRRWYLGVQGRVFRAAAAIAAFLWMLWCWLCSRVAGLWTRR</sequence>
<dbReference type="AlphaFoldDB" id="A0A8S1IY17"/>